<evidence type="ECO:0000313" key="10">
    <source>
        <dbReference type="Proteomes" id="UP000014680"/>
    </source>
</evidence>
<comment type="similarity">
    <text evidence="2">Belongs to the acid sphingomyelinase family.</text>
</comment>
<dbReference type="InterPro" id="IPR029052">
    <property type="entry name" value="Metallo-depent_PP-like"/>
</dbReference>
<organism evidence="9 10">
    <name type="scientific">Entamoeba invadens IP1</name>
    <dbReference type="NCBI Taxonomy" id="370355"/>
    <lineage>
        <taxon>Eukaryota</taxon>
        <taxon>Amoebozoa</taxon>
        <taxon>Evosea</taxon>
        <taxon>Archamoebae</taxon>
        <taxon>Mastigamoebida</taxon>
        <taxon>Entamoebidae</taxon>
        <taxon>Entamoeba</taxon>
    </lineage>
</organism>
<keyword evidence="6" id="KW-0732">Signal</keyword>
<dbReference type="PANTHER" id="PTHR10340">
    <property type="entry name" value="SPHINGOMYELIN PHOSPHODIESTERASE"/>
    <property type="match status" value="1"/>
</dbReference>
<evidence type="ECO:0000256" key="5">
    <source>
        <dbReference type="ARBA" id="ARBA00023180"/>
    </source>
</evidence>
<protein>
    <submittedName>
        <fullName evidence="9">Sphingomyelin phosphodiesterase, putative</fullName>
    </submittedName>
</protein>
<accession>A0A0A1UAF1</accession>
<dbReference type="OMA" id="TAWHCRS"/>
<evidence type="ECO:0000256" key="2">
    <source>
        <dbReference type="ARBA" id="ARBA00008234"/>
    </source>
</evidence>
<evidence type="ECO:0000256" key="3">
    <source>
        <dbReference type="ARBA" id="ARBA00022525"/>
    </source>
</evidence>
<dbReference type="GO" id="GO:0008081">
    <property type="term" value="F:phosphoric diester hydrolase activity"/>
    <property type="evidence" value="ECO:0007669"/>
    <property type="project" value="TreeGrafter"/>
</dbReference>
<dbReference type="KEGG" id="eiv:EIN_406250"/>
<dbReference type="SUPFAM" id="SSF56300">
    <property type="entry name" value="Metallo-dependent phosphatases"/>
    <property type="match status" value="1"/>
</dbReference>
<dbReference type="VEuPathDB" id="AmoebaDB:EIN_406250"/>
<evidence type="ECO:0000256" key="1">
    <source>
        <dbReference type="ARBA" id="ARBA00004613"/>
    </source>
</evidence>
<gene>
    <name evidence="9" type="ORF">EIN_406250</name>
</gene>
<dbReference type="GO" id="GO:0005615">
    <property type="term" value="C:extracellular space"/>
    <property type="evidence" value="ECO:0007669"/>
    <property type="project" value="TreeGrafter"/>
</dbReference>
<evidence type="ECO:0000259" key="8">
    <source>
        <dbReference type="Pfam" id="PF19272"/>
    </source>
</evidence>
<dbReference type="Pfam" id="PF00149">
    <property type="entry name" value="Metallophos"/>
    <property type="match status" value="1"/>
</dbReference>
<evidence type="ECO:0000256" key="6">
    <source>
        <dbReference type="SAM" id="SignalP"/>
    </source>
</evidence>
<name>A0A0A1UAF1_ENTIV</name>
<dbReference type="PANTHER" id="PTHR10340:SF34">
    <property type="entry name" value="SPHINGOMYELIN PHOSPHODIESTERASE"/>
    <property type="match status" value="1"/>
</dbReference>
<keyword evidence="4" id="KW-0378">Hydrolase</keyword>
<dbReference type="RefSeq" id="XP_004256932.1">
    <property type="nucleotide sequence ID" value="XM_004256884.1"/>
</dbReference>
<dbReference type="Pfam" id="PF19272">
    <property type="entry name" value="ASMase_C"/>
    <property type="match status" value="1"/>
</dbReference>
<keyword evidence="5" id="KW-0325">Glycoprotein</keyword>
<sequence length="416" mass="48079">MLSFLLLLCLVNSKKAWIITDTHFDSNYAEGTPTKCYTTDCCHEDSKPRQDAEEAGRCASYECYPPLNTVTSAFDHIRENKDQSDTVFWLMDAVPGDVLSQSKEINKNTIKLIVEQLKQKLPGFKIYPVPGNHDYFLSSNWEYPPKSEWMLSFMADLFSEWLSTEALETFKIAGYYNEMIDTDIRLVALNLVYVDMFSMHNGQYKRQDPGNMVAWFNQTLKDAKANNEKILLISHECIGLKSNGQFDLAPEFNADFTTLMEEYGDLMITHFCGHSHYESFRLLPNRENAKYSCLVNPALTSYKSLDPKFRLIEFDKNGVKDWMTFAMNVEECNNMTNGYPWKKLYRASEYYGINDYSVDGLKQFYDKLSTDSSLWSKFMKVYSTTSFYTCADDCKKGILCALNHLTEEEYKTCMSS</sequence>
<keyword evidence="3" id="KW-0964">Secreted</keyword>
<proteinExistence type="inferred from homology"/>
<keyword evidence="10" id="KW-1185">Reference proteome</keyword>
<feature type="domain" description="Calcineurin-like phosphoesterase" evidence="7">
    <location>
        <begin position="16"/>
        <end position="277"/>
    </location>
</feature>
<feature type="chain" id="PRO_5001980368" evidence="6">
    <location>
        <begin position="17"/>
        <end position="416"/>
    </location>
</feature>
<evidence type="ECO:0000313" key="9">
    <source>
        <dbReference type="EMBL" id="ELP90161.1"/>
    </source>
</evidence>
<dbReference type="EMBL" id="KB206537">
    <property type="protein sequence ID" value="ELP90161.1"/>
    <property type="molecule type" value="Genomic_DNA"/>
</dbReference>
<dbReference type="InterPro" id="IPR004843">
    <property type="entry name" value="Calcineurin-like_PHP"/>
</dbReference>
<feature type="signal peptide" evidence="6">
    <location>
        <begin position="1"/>
        <end position="16"/>
    </location>
</feature>
<dbReference type="Gene3D" id="3.60.21.10">
    <property type="match status" value="1"/>
</dbReference>
<reference evidence="9 10" key="1">
    <citation type="submission" date="2012-10" db="EMBL/GenBank/DDBJ databases">
        <authorList>
            <person name="Zafar N."/>
            <person name="Inman J."/>
            <person name="Hall N."/>
            <person name="Lorenzi H."/>
            <person name="Caler E."/>
        </authorList>
    </citation>
    <scope>NUCLEOTIDE SEQUENCE [LARGE SCALE GENOMIC DNA]</scope>
    <source>
        <strain evidence="9 10">IP1</strain>
    </source>
</reference>
<dbReference type="Proteomes" id="UP000014680">
    <property type="component" value="Unassembled WGS sequence"/>
</dbReference>
<dbReference type="GeneID" id="14889116"/>
<dbReference type="InterPro" id="IPR045473">
    <property type="entry name" value="ASM_C"/>
</dbReference>
<dbReference type="OrthoDB" id="282973at2759"/>
<evidence type="ECO:0000256" key="4">
    <source>
        <dbReference type="ARBA" id="ARBA00022801"/>
    </source>
</evidence>
<evidence type="ECO:0000259" key="7">
    <source>
        <dbReference type="Pfam" id="PF00149"/>
    </source>
</evidence>
<feature type="domain" description="Sphingomyelin phosphodiesterase C-terminal" evidence="8">
    <location>
        <begin position="301"/>
        <end position="415"/>
    </location>
</feature>
<dbReference type="AlphaFoldDB" id="A0A0A1UAF1"/>
<comment type="subcellular location">
    <subcellularLocation>
        <location evidence="1">Secreted</location>
    </subcellularLocation>
</comment>